<feature type="compositionally biased region" description="Low complexity" evidence="5">
    <location>
        <begin position="141"/>
        <end position="153"/>
    </location>
</feature>
<evidence type="ECO:0000313" key="8">
    <source>
        <dbReference type="Ensembl" id="ENSMMNP00015004618.1"/>
    </source>
</evidence>
<dbReference type="Pfam" id="PF21538">
    <property type="entry name" value="Med15_M"/>
    <property type="match status" value="1"/>
</dbReference>
<evidence type="ECO:0000259" key="7">
    <source>
        <dbReference type="Pfam" id="PF21539"/>
    </source>
</evidence>
<feature type="compositionally biased region" description="Pro residues" evidence="5">
    <location>
        <begin position="253"/>
        <end position="267"/>
    </location>
</feature>
<protein>
    <submittedName>
        <fullName evidence="8">Mediator complex subunit 15</fullName>
    </submittedName>
</protein>
<evidence type="ECO:0000256" key="5">
    <source>
        <dbReference type="SAM" id="MobiDB-lite"/>
    </source>
</evidence>
<sequence>MCWHLCACVNISPPLCSREDAMRKAGVAHSKSSKDMESHVFLKAKTRVSSPTRLSPAQLQLQQVALQQQQQQFQAQQQAALQQQQQQQFQVQQSAMQQQFQAVVQQQQLQQQQQQQHLIKLHHQNQQQVLDAIVLDPGLLQGPGQQALQAQPPIQQPPMQQPQPPPSQALPQQLQQLHHPQHHQPPPQPQPPVAQNQPSQLPPQSQTQPLVSQAPALPGQMLYAQPQLKLVSQSGLTMLSSPSPGQQVQTPQSMPPPPQPSPQPGPPSSHSGPAPSPSSFLPSPSPQPSQSPVTARTPQNFSVPSPGPLNTPVNPSSVMSPAGSSQAEEQQYLDKLKQLSKYIEPLRRMINKIDKNEDRKKDLSKMKSLLDILTDPSKRCPLKTLQKCEIALEKLKNDMAVPTPPPPPVPPTKQQYLCQPLLDAVLANIRSPVFNHSLYRTFVPAMTAIHGPPITAPVVCTRKRRFEEDERQSIPNVLQGEVARLDPKFLVNLDPSHCSNNGTVHLICKLDDKDLPSVPPLELSVPADYPAQSPLWIDRQWQYDANPFLQSVHRCMTSRLLQLPDKHSVTALLNTWAQSIHQACLSAA</sequence>
<evidence type="ECO:0000313" key="9">
    <source>
        <dbReference type="Proteomes" id="UP000694561"/>
    </source>
</evidence>
<accession>A0A8C6AT09</accession>
<gene>
    <name evidence="8" type="primary">MED15</name>
</gene>
<name>A0A8C6AT09_MONMO</name>
<dbReference type="PANTHER" id="PTHR31804:SF3">
    <property type="entry name" value="MEDIATOR OF RNA POLYMERASE II TRANSCRIPTION SUBUNIT 15"/>
    <property type="match status" value="1"/>
</dbReference>
<feature type="compositionally biased region" description="Polar residues" evidence="5">
    <location>
        <begin position="234"/>
        <end position="245"/>
    </location>
</feature>
<dbReference type="InterPro" id="IPR048385">
    <property type="entry name" value="Med15_central"/>
</dbReference>
<proteinExistence type="predicted"/>
<dbReference type="GO" id="GO:0006355">
    <property type="term" value="P:regulation of DNA-templated transcription"/>
    <property type="evidence" value="ECO:0007669"/>
    <property type="project" value="InterPro"/>
</dbReference>
<dbReference type="GeneTree" id="ENSGT00730000111140"/>
<dbReference type="Ensembl" id="ENSMMNT00015005082.1">
    <property type="protein sequence ID" value="ENSMMNP00015004618.1"/>
    <property type="gene ID" value="ENSMMNG00015003333.1"/>
</dbReference>
<feature type="compositionally biased region" description="Pro residues" evidence="5">
    <location>
        <begin position="183"/>
        <end position="192"/>
    </location>
</feature>
<feature type="compositionally biased region" description="Low complexity" evidence="5">
    <location>
        <begin position="169"/>
        <end position="178"/>
    </location>
</feature>
<feature type="compositionally biased region" description="Low complexity" evidence="5">
    <location>
        <begin position="268"/>
        <end position="282"/>
    </location>
</feature>
<evidence type="ECO:0000259" key="6">
    <source>
        <dbReference type="Pfam" id="PF21538"/>
    </source>
</evidence>
<dbReference type="PANTHER" id="PTHR31804">
    <property type="entry name" value="MEDIATOR OF RNA POLYMERASE II TRANSCRIPTION SUBUNIT 15"/>
    <property type="match status" value="1"/>
</dbReference>
<feature type="compositionally biased region" description="Polar residues" evidence="5">
    <location>
        <begin position="293"/>
        <end position="303"/>
    </location>
</feature>
<feature type="region of interest" description="Disordered" evidence="5">
    <location>
        <begin position="234"/>
        <end position="330"/>
    </location>
</feature>
<feature type="domain" description="ARC105/Med15 mediator subunit C-terminal" evidence="7">
    <location>
        <begin position="474"/>
        <end position="582"/>
    </location>
</feature>
<keyword evidence="3" id="KW-0804">Transcription</keyword>
<dbReference type="InterPro" id="IPR036529">
    <property type="entry name" value="KIX_dom_sf"/>
</dbReference>
<organism evidence="8 9">
    <name type="scientific">Monodon monoceros</name>
    <name type="common">Narwhal</name>
    <name type="synonym">Ceratodon monodon</name>
    <dbReference type="NCBI Taxonomy" id="40151"/>
    <lineage>
        <taxon>Eukaryota</taxon>
        <taxon>Metazoa</taxon>
        <taxon>Chordata</taxon>
        <taxon>Craniata</taxon>
        <taxon>Vertebrata</taxon>
        <taxon>Euteleostomi</taxon>
        <taxon>Mammalia</taxon>
        <taxon>Eutheria</taxon>
        <taxon>Laurasiatheria</taxon>
        <taxon>Artiodactyla</taxon>
        <taxon>Whippomorpha</taxon>
        <taxon>Cetacea</taxon>
        <taxon>Odontoceti</taxon>
        <taxon>Monodontidae</taxon>
        <taxon>Monodon</taxon>
    </lineage>
</organism>
<feature type="region of interest" description="Disordered" evidence="5">
    <location>
        <begin position="141"/>
        <end position="218"/>
    </location>
</feature>
<keyword evidence="9" id="KW-1185">Reference proteome</keyword>
<feature type="compositionally biased region" description="Low complexity" evidence="5">
    <location>
        <begin position="193"/>
        <end position="213"/>
    </location>
</feature>
<dbReference type="InterPro" id="IPR048386">
    <property type="entry name" value="Med15_C"/>
</dbReference>
<feature type="compositionally biased region" description="Polar residues" evidence="5">
    <location>
        <begin position="311"/>
        <end position="329"/>
    </location>
</feature>
<reference evidence="8" key="2">
    <citation type="submission" date="2025-09" db="UniProtKB">
        <authorList>
            <consortium name="Ensembl"/>
        </authorList>
    </citation>
    <scope>IDENTIFICATION</scope>
</reference>
<evidence type="ECO:0000256" key="1">
    <source>
        <dbReference type="ARBA" id="ARBA00004123"/>
    </source>
</evidence>
<feature type="compositionally biased region" description="Pro residues" evidence="5">
    <location>
        <begin position="154"/>
        <end position="168"/>
    </location>
</feature>
<dbReference type="Pfam" id="PF21539">
    <property type="entry name" value="Med15_C"/>
    <property type="match status" value="1"/>
</dbReference>
<keyword evidence="4" id="KW-0539">Nucleus</keyword>
<evidence type="ECO:0000256" key="4">
    <source>
        <dbReference type="ARBA" id="ARBA00023242"/>
    </source>
</evidence>
<dbReference type="GO" id="GO:0005654">
    <property type="term" value="C:nucleoplasm"/>
    <property type="evidence" value="ECO:0007669"/>
    <property type="project" value="UniProtKB-ARBA"/>
</dbReference>
<evidence type="ECO:0000256" key="2">
    <source>
        <dbReference type="ARBA" id="ARBA00023015"/>
    </source>
</evidence>
<comment type="subcellular location">
    <subcellularLocation>
        <location evidence="1">Nucleus</location>
    </subcellularLocation>
</comment>
<keyword evidence="2" id="KW-0805">Transcription regulation</keyword>
<dbReference type="AlphaFoldDB" id="A0A8C6AT09"/>
<dbReference type="Gene3D" id="1.10.246.20">
    <property type="entry name" value="Coactivator CBP, KIX domain"/>
    <property type="match status" value="1"/>
</dbReference>
<evidence type="ECO:0000256" key="3">
    <source>
        <dbReference type="ARBA" id="ARBA00023163"/>
    </source>
</evidence>
<feature type="domain" description="ARC105/Med15 mediator subunit central" evidence="6">
    <location>
        <begin position="328"/>
        <end position="447"/>
    </location>
</feature>
<dbReference type="Proteomes" id="UP000694561">
    <property type="component" value="Unplaced"/>
</dbReference>
<dbReference type="GO" id="GO:0003712">
    <property type="term" value="F:transcription coregulator activity"/>
    <property type="evidence" value="ECO:0007669"/>
    <property type="project" value="InterPro"/>
</dbReference>
<reference evidence="8" key="1">
    <citation type="submission" date="2025-08" db="UniProtKB">
        <authorList>
            <consortium name="Ensembl"/>
        </authorList>
    </citation>
    <scope>IDENTIFICATION</scope>
</reference>
<dbReference type="PRINTS" id="PR01217">
    <property type="entry name" value="PRICHEXTENSN"/>
</dbReference>